<dbReference type="RefSeq" id="WP_184946021.1">
    <property type="nucleotide sequence ID" value="NZ_JACHJV010000003.1"/>
</dbReference>
<feature type="compositionally biased region" description="Low complexity" evidence="2">
    <location>
        <begin position="59"/>
        <end position="69"/>
    </location>
</feature>
<gene>
    <name evidence="3" type="ORF">FHR34_007661</name>
</gene>
<keyword evidence="4" id="KW-1185">Reference proteome</keyword>
<dbReference type="Proteomes" id="UP000540506">
    <property type="component" value="Unassembled WGS sequence"/>
</dbReference>
<feature type="coiled-coil region" evidence="1">
    <location>
        <begin position="5"/>
        <end position="39"/>
    </location>
</feature>
<accession>A0A7W7RAX2</accession>
<dbReference type="AlphaFoldDB" id="A0A7W7RAX2"/>
<feature type="region of interest" description="Disordered" evidence="2">
    <location>
        <begin position="54"/>
        <end position="80"/>
    </location>
</feature>
<dbReference type="EMBL" id="JACHJV010000003">
    <property type="protein sequence ID" value="MBB4928564.1"/>
    <property type="molecule type" value="Genomic_DNA"/>
</dbReference>
<comment type="caution">
    <text evidence="3">The sequence shown here is derived from an EMBL/GenBank/DDBJ whole genome shotgun (WGS) entry which is preliminary data.</text>
</comment>
<organism evidence="3 4">
    <name type="scientific">Kitasatospora kifunensis</name>
    <name type="common">Streptomyces kifunensis</name>
    <dbReference type="NCBI Taxonomy" id="58351"/>
    <lineage>
        <taxon>Bacteria</taxon>
        <taxon>Bacillati</taxon>
        <taxon>Actinomycetota</taxon>
        <taxon>Actinomycetes</taxon>
        <taxon>Kitasatosporales</taxon>
        <taxon>Streptomycetaceae</taxon>
        <taxon>Kitasatospora</taxon>
    </lineage>
</organism>
<protein>
    <submittedName>
        <fullName evidence="3">Uncharacterized protein</fullName>
    </submittedName>
</protein>
<reference evidence="3 4" key="1">
    <citation type="submission" date="2020-08" db="EMBL/GenBank/DDBJ databases">
        <title>Sequencing the genomes of 1000 actinobacteria strains.</title>
        <authorList>
            <person name="Klenk H.-P."/>
        </authorList>
    </citation>
    <scope>NUCLEOTIDE SEQUENCE [LARGE SCALE GENOMIC DNA]</scope>
    <source>
        <strain evidence="3 4">DSM 41654</strain>
    </source>
</reference>
<evidence type="ECO:0000256" key="1">
    <source>
        <dbReference type="SAM" id="Coils"/>
    </source>
</evidence>
<feature type="compositionally biased region" description="Pro residues" evidence="2">
    <location>
        <begin position="70"/>
        <end position="80"/>
    </location>
</feature>
<evidence type="ECO:0000313" key="4">
    <source>
        <dbReference type="Proteomes" id="UP000540506"/>
    </source>
</evidence>
<sequence length="80" mass="8839">MASVVGLLEERELAARKRVESLREEVDRVLAELRDAETDWERWMIARERVDRVLSEPRGAQAAEAAGAGAPPPCSKAPGR</sequence>
<name>A0A7W7RAX2_KITKI</name>
<evidence type="ECO:0000256" key="2">
    <source>
        <dbReference type="SAM" id="MobiDB-lite"/>
    </source>
</evidence>
<evidence type="ECO:0000313" key="3">
    <source>
        <dbReference type="EMBL" id="MBB4928564.1"/>
    </source>
</evidence>
<proteinExistence type="predicted"/>
<keyword evidence="1" id="KW-0175">Coiled coil</keyword>